<keyword evidence="11" id="KW-0479">Metal-binding</keyword>
<reference evidence="16 17" key="1">
    <citation type="submission" date="2023-11" db="EMBL/GenBank/DDBJ databases">
        <title>An acidophilic fungus is an integral part of prey digestion in a carnivorous sundew plant.</title>
        <authorList>
            <person name="Tsai I.J."/>
        </authorList>
    </citation>
    <scope>NUCLEOTIDE SEQUENCE [LARGE SCALE GENOMIC DNA]</scope>
    <source>
        <strain evidence="16">169a</strain>
    </source>
</reference>
<evidence type="ECO:0000256" key="10">
    <source>
        <dbReference type="ARBA" id="ARBA00022679"/>
    </source>
</evidence>
<comment type="similarity">
    <text evidence="5">Belongs to the alpha-IPM synthase/homocitrate synthase family. LeuA type 2 subfamily.</text>
</comment>
<evidence type="ECO:0000256" key="3">
    <source>
        <dbReference type="ARBA" id="ARBA00004173"/>
    </source>
</evidence>
<evidence type="ECO:0000256" key="2">
    <source>
        <dbReference type="ARBA" id="ARBA00001968"/>
    </source>
</evidence>
<feature type="domain" description="Pyruvate carboxyltransferase" evidence="15">
    <location>
        <begin position="33"/>
        <end position="311"/>
    </location>
</feature>
<dbReference type="SUPFAM" id="SSF110921">
    <property type="entry name" value="2-isopropylmalate synthase LeuA, allosteric (dimerisation) domain"/>
    <property type="match status" value="1"/>
</dbReference>
<evidence type="ECO:0000256" key="8">
    <source>
        <dbReference type="ARBA" id="ARBA00022430"/>
    </source>
</evidence>
<dbReference type="InterPro" id="IPR039371">
    <property type="entry name" value="LeuA_N_DRE-TIM"/>
</dbReference>
<evidence type="ECO:0000256" key="14">
    <source>
        <dbReference type="SAM" id="MobiDB-lite"/>
    </source>
</evidence>
<dbReference type="NCBIfam" id="NF002991">
    <property type="entry name" value="PRK03739.1"/>
    <property type="match status" value="1"/>
</dbReference>
<proteinExistence type="inferred from homology"/>
<dbReference type="Pfam" id="PF00682">
    <property type="entry name" value="HMGL-like"/>
    <property type="match status" value="1"/>
</dbReference>
<comment type="catalytic activity">
    <reaction evidence="1">
        <text>3-methyl-2-oxobutanoate + acetyl-CoA + H2O = (2S)-2-isopropylmalate + CoA + H(+)</text>
        <dbReference type="Rhea" id="RHEA:21524"/>
        <dbReference type="ChEBI" id="CHEBI:1178"/>
        <dbReference type="ChEBI" id="CHEBI:11851"/>
        <dbReference type="ChEBI" id="CHEBI:15377"/>
        <dbReference type="ChEBI" id="CHEBI:15378"/>
        <dbReference type="ChEBI" id="CHEBI:57287"/>
        <dbReference type="ChEBI" id="CHEBI:57288"/>
        <dbReference type="EC" id="2.3.3.13"/>
    </reaction>
</comment>
<evidence type="ECO:0000256" key="11">
    <source>
        <dbReference type="ARBA" id="ARBA00022723"/>
    </source>
</evidence>
<keyword evidence="17" id="KW-1185">Reference proteome</keyword>
<dbReference type="SUPFAM" id="SSF51569">
    <property type="entry name" value="Aldolase"/>
    <property type="match status" value="1"/>
</dbReference>
<accession>A0AAQ3RDJ1</accession>
<gene>
    <name evidence="16" type="ORF">R9X50_00622100</name>
</gene>
<evidence type="ECO:0000256" key="13">
    <source>
        <dbReference type="ARBA" id="ARBA00023304"/>
    </source>
</evidence>
<dbReference type="AlphaFoldDB" id="A0AAQ3RDJ1"/>
<keyword evidence="8" id="KW-0432">Leucine biosynthesis</keyword>
<evidence type="ECO:0000256" key="4">
    <source>
        <dbReference type="ARBA" id="ARBA00004689"/>
    </source>
</evidence>
<evidence type="ECO:0000256" key="1">
    <source>
        <dbReference type="ARBA" id="ARBA00000064"/>
    </source>
</evidence>
<dbReference type="GO" id="GO:0003852">
    <property type="term" value="F:2-isopropylmalate synthase activity"/>
    <property type="evidence" value="ECO:0007669"/>
    <property type="project" value="UniProtKB-EC"/>
</dbReference>
<dbReference type="SMART" id="SM00917">
    <property type="entry name" value="LeuA_dimer"/>
    <property type="match status" value="1"/>
</dbReference>
<dbReference type="InterPro" id="IPR005668">
    <property type="entry name" value="IPM_Synthase"/>
</dbReference>
<dbReference type="InterPro" id="IPR000891">
    <property type="entry name" value="PYR_CT"/>
</dbReference>
<dbReference type="PANTHER" id="PTHR46911">
    <property type="match status" value="1"/>
</dbReference>
<dbReference type="InterPro" id="IPR002034">
    <property type="entry name" value="AIPM/Hcit_synth_CS"/>
</dbReference>
<dbReference type="GO" id="GO:0046872">
    <property type="term" value="F:metal ion binding"/>
    <property type="evidence" value="ECO:0007669"/>
    <property type="project" value="UniProtKB-KW"/>
</dbReference>
<comment type="cofactor">
    <cofactor evidence="2">
        <name>a divalent metal cation</name>
        <dbReference type="ChEBI" id="CHEBI:60240"/>
    </cofactor>
</comment>
<dbReference type="EC" id="2.3.3.13" evidence="7"/>
<dbReference type="InterPro" id="IPR013709">
    <property type="entry name" value="2-isopropylmalate_synth_dimer"/>
</dbReference>
<keyword evidence="10" id="KW-0808">Transferase</keyword>
<dbReference type="Pfam" id="PF22615">
    <property type="entry name" value="IPMS_D2"/>
    <property type="match status" value="1"/>
</dbReference>
<dbReference type="InterPro" id="IPR054692">
    <property type="entry name" value="LeuA-like_post-cat"/>
</dbReference>
<dbReference type="GO" id="GO:0009098">
    <property type="term" value="P:L-leucine biosynthetic process"/>
    <property type="evidence" value="ECO:0007669"/>
    <property type="project" value="UniProtKB-KW"/>
</dbReference>
<keyword evidence="13" id="KW-0100">Branched-chain amino acid biosynthesis</keyword>
<dbReference type="CDD" id="cd07942">
    <property type="entry name" value="DRE_TIM_LeuA"/>
    <property type="match status" value="1"/>
</dbReference>
<evidence type="ECO:0000256" key="7">
    <source>
        <dbReference type="ARBA" id="ARBA00012973"/>
    </source>
</evidence>
<evidence type="ECO:0000256" key="12">
    <source>
        <dbReference type="ARBA" id="ARBA00023128"/>
    </source>
</evidence>
<evidence type="ECO:0000259" key="15">
    <source>
        <dbReference type="PROSITE" id="PS50991"/>
    </source>
</evidence>
<protein>
    <recommendedName>
        <fullName evidence="7">2-isopropylmalate synthase</fullName>
        <ecNumber evidence="7">2.3.3.13</ecNumber>
    </recommendedName>
</protein>
<dbReference type="Proteomes" id="UP001303373">
    <property type="component" value="Chromosome 10"/>
</dbReference>
<dbReference type="GO" id="GO:0005739">
    <property type="term" value="C:mitochondrion"/>
    <property type="evidence" value="ECO:0007669"/>
    <property type="project" value="UniProtKB-SubCell"/>
</dbReference>
<keyword evidence="12" id="KW-0496">Mitochondrion</keyword>
<evidence type="ECO:0000256" key="6">
    <source>
        <dbReference type="ARBA" id="ARBA00011738"/>
    </source>
</evidence>
<evidence type="ECO:0000313" key="17">
    <source>
        <dbReference type="Proteomes" id="UP001303373"/>
    </source>
</evidence>
<dbReference type="InterPro" id="IPR013785">
    <property type="entry name" value="Aldolase_TIM"/>
</dbReference>
<dbReference type="PROSITE" id="PS00816">
    <property type="entry name" value="AIPM_HOMOCIT_SYNTH_2"/>
    <property type="match status" value="1"/>
</dbReference>
<feature type="region of interest" description="Disordered" evidence="14">
    <location>
        <begin position="588"/>
        <end position="633"/>
    </location>
</feature>
<dbReference type="EMBL" id="CP138589">
    <property type="protein sequence ID" value="WPH03343.1"/>
    <property type="molecule type" value="Genomic_DNA"/>
</dbReference>
<comment type="subcellular location">
    <subcellularLocation>
        <location evidence="3">Mitochondrion</location>
    </subcellularLocation>
</comment>
<dbReference type="Gene3D" id="3.20.20.70">
    <property type="entry name" value="Aldolase class I"/>
    <property type="match status" value="1"/>
</dbReference>
<feature type="region of interest" description="Disordered" evidence="14">
    <location>
        <begin position="639"/>
        <end position="658"/>
    </location>
</feature>
<dbReference type="Pfam" id="PF08502">
    <property type="entry name" value="LeuA_dimer"/>
    <property type="match status" value="1"/>
</dbReference>
<sequence>MVMLKDPSKKYRKFKPLNIPDRQWPSKTIDKVPRWLATDLRDGNQSLVDPMDGEQKWRYFQMLVKLGYKEIEVSFPSSGDTDYNFTRKLVTTPGAVPDDVWLQVLSPCRKELIRRTVDSLKGAKKAILHLYLATSPCFQRIVFGMNNEQSLALAVECTRYARSITKDDPNSGVEEWAYEFSPETFSDSDPDFVLKVCEAVKEAWEPSVENKIIFNLPATVEMSTPNVYADQIEYFCRNISEREKIAVSLHPHNDRGCAVAAAELAQMAGADRVEGTLFGNGERTGNVDLVTLALNLYTQGIHPQIDFSDLNSVIEVVEKSNKIPVHPRAPYGGQLVVCAFSGSHQDAIKKGFVARDAGGNAKEDPWEMPYLPLDPEDIGRTYEAIIRVNSQSGKGGVAWIIKRTLELDLPRGLQVAFSKIVQRETDMLGRELQANEIKDLFVDAYHLNRNPRFSLVDYSITTDRSVSPAPPVAGKTVDSRNLRRLFTGVIEIDGKEHHVTGVGNGALSALANALKNMGIDLDIADYKEHAIEKRDPVTGEKKGRDTQAATYIECTAAGQAQKVWGVGIHEDVVLSSLFALLGAASSFLSSRPSTPVPFRPKRNDTHDVTSSPLSPLRQELNGAPKSTGDASGDIVANLEEKASKSEAREVREQVNGRI</sequence>
<dbReference type="PROSITE" id="PS00815">
    <property type="entry name" value="AIPM_HOMOCIT_SYNTH_1"/>
    <property type="match status" value="1"/>
</dbReference>
<dbReference type="FunFam" id="3.20.20.70:FF:000045">
    <property type="entry name" value="2-isopropylmalate synthase"/>
    <property type="match status" value="1"/>
</dbReference>
<name>A0AAQ3RDJ1_9PEZI</name>
<evidence type="ECO:0000256" key="9">
    <source>
        <dbReference type="ARBA" id="ARBA00022605"/>
    </source>
</evidence>
<dbReference type="HAMAP" id="MF_00572">
    <property type="entry name" value="LeuA_type2"/>
    <property type="match status" value="1"/>
</dbReference>
<organism evidence="16 17">
    <name type="scientific">Acrodontium crateriforme</name>
    <dbReference type="NCBI Taxonomy" id="150365"/>
    <lineage>
        <taxon>Eukaryota</taxon>
        <taxon>Fungi</taxon>
        <taxon>Dikarya</taxon>
        <taxon>Ascomycota</taxon>
        <taxon>Pezizomycotina</taxon>
        <taxon>Dothideomycetes</taxon>
        <taxon>Dothideomycetidae</taxon>
        <taxon>Mycosphaerellales</taxon>
        <taxon>Teratosphaeriaceae</taxon>
        <taxon>Acrodontium</taxon>
    </lineage>
</organism>
<dbReference type="NCBIfam" id="TIGR00970">
    <property type="entry name" value="leuA_yeast"/>
    <property type="match status" value="1"/>
</dbReference>
<evidence type="ECO:0000256" key="5">
    <source>
        <dbReference type="ARBA" id="ARBA00009767"/>
    </source>
</evidence>
<dbReference type="Gene3D" id="3.30.160.270">
    <property type="match status" value="1"/>
</dbReference>
<dbReference type="FunFam" id="3.30.160.270:FF:000002">
    <property type="entry name" value="2-isopropylmalate synthase"/>
    <property type="match status" value="1"/>
</dbReference>
<keyword evidence="9" id="KW-0028">Amino-acid biosynthesis</keyword>
<dbReference type="SUPFAM" id="SSF89000">
    <property type="entry name" value="post-HMGL domain-like"/>
    <property type="match status" value="1"/>
</dbReference>
<comment type="pathway">
    <text evidence="4">Amino-acid biosynthesis; L-leucine biosynthesis; L-leucine from 3-methyl-2-oxobutanoate: step 1/4.</text>
</comment>
<dbReference type="PANTHER" id="PTHR46911:SF1">
    <property type="entry name" value="2-ISOPROPYLMALATE SYNTHASE"/>
    <property type="match status" value="1"/>
</dbReference>
<dbReference type="PROSITE" id="PS50991">
    <property type="entry name" value="PYR_CT"/>
    <property type="match status" value="1"/>
</dbReference>
<comment type="subunit">
    <text evidence="6">Homodimer.</text>
</comment>
<dbReference type="InterPro" id="IPR036230">
    <property type="entry name" value="LeuA_allosteric_dom_sf"/>
</dbReference>
<evidence type="ECO:0000313" key="16">
    <source>
        <dbReference type="EMBL" id="WPH03343.1"/>
    </source>
</evidence>